<reference evidence="14" key="1">
    <citation type="submission" date="2024-07" db="EMBL/GenBank/DDBJ databases">
        <title>Two chromosome-level genome assemblies of Korean endemic species Abeliophyllum distichum and Forsythia ovata (Oleaceae).</title>
        <authorList>
            <person name="Jang H."/>
        </authorList>
    </citation>
    <scope>NUCLEOTIDE SEQUENCE [LARGE SCALE GENOMIC DNA]</scope>
</reference>
<dbReference type="InterPro" id="IPR037094">
    <property type="entry name" value="Glyco_hydro_38_cen_sf"/>
</dbReference>
<dbReference type="GO" id="GO:0046872">
    <property type="term" value="F:metal ion binding"/>
    <property type="evidence" value="ECO:0007669"/>
    <property type="project" value="UniProtKB-KW"/>
</dbReference>
<comment type="cofactor">
    <cofactor evidence="2">
        <name>Zn(2+)</name>
        <dbReference type="ChEBI" id="CHEBI:29105"/>
    </cofactor>
</comment>
<evidence type="ECO:0000313" key="13">
    <source>
        <dbReference type="EMBL" id="KAL2456484.1"/>
    </source>
</evidence>
<dbReference type="InterPro" id="IPR028995">
    <property type="entry name" value="Glyco_hydro_57/38_cen_sf"/>
</dbReference>
<evidence type="ECO:0000256" key="1">
    <source>
        <dbReference type="ARBA" id="ARBA00000365"/>
    </source>
</evidence>
<dbReference type="FunFam" id="3.20.110.10:FF:000001">
    <property type="entry name" value="Alpha-mannosidase"/>
    <property type="match status" value="1"/>
</dbReference>
<evidence type="ECO:0000256" key="6">
    <source>
        <dbReference type="ARBA" id="ARBA00022801"/>
    </source>
</evidence>
<evidence type="ECO:0000256" key="11">
    <source>
        <dbReference type="SAM" id="SignalP"/>
    </source>
</evidence>
<evidence type="ECO:0000256" key="7">
    <source>
        <dbReference type="ARBA" id="ARBA00022833"/>
    </source>
</evidence>
<keyword evidence="10" id="KW-0326">Glycosidase</keyword>
<keyword evidence="9" id="KW-0325">Glycoprotein</keyword>
<evidence type="ECO:0000256" key="9">
    <source>
        <dbReference type="ARBA" id="ARBA00023180"/>
    </source>
</evidence>
<dbReference type="Gene3D" id="2.60.40.1180">
    <property type="entry name" value="Golgi alpha-mannosidase II"/>
    <property type="match status" value="1"/>
</dbReference>
<evidence type="ECO:0000256" key="10">
    <source>
        <dbReference type="ARBA" id="ARBA00023295"/>
    </source>
</evidence>
<dbReference type="PANTHER" id="PTHR11607">
    <property type="entry name" value="ALPHA-MANNOSIDASE"/>
    <property type="match status" value="1"/>
</dbReference>
<dbReference type="SUPFAM" id="SSF88688">
    <property type="entry name" value="Families 57/38 glycoside transferase middle domain"/>
    <property type="match status" value="1"/>
</dbReference>
<evidence type="ECO:0000256" key="8">
    <source>
        <dbReference type="ARBA" id="ARBA00023157"/>
    </source>
</evidence>
<keyword evidence="11" id="KW-0732">Signal</keyword>
<dbReference type="InterPro" id="IPR027291">
    <property type="entry name" value="Glyco_hydro_38_N_sf"/>
</dbReference>
<dbReference type="GO" id="GO:0004559">
    <property type="term" value="F:alpha-mannosidase activity"/>
    <property type="evidence" value="ECO:0007669"/>
    <property type="project" value="UniProtKB-EC"/>
</dbReference>
<dbReference type="CDD" id="cd10810">
    <property type="entry name" value="GH38N_AMII_LAM_like"/>
    <property type="match status" value="1"/>
</dbReference>
<dbReference type="InterPro" id="IPR013780">
    <property type="entry name" value="Glyco_hydro_b"/>
</dbReference>
<organism evidence="13 14">
    <name type="scientific">Forsythia ovata</name>
    <dbReference type="NCBI Taxonomy" id="205694"/>
    <lineage>
        <taxon>Eukaryota</taxon>
        <taxon>Viridiplantae</taxon>
        <taxon>Streptophyta</taxon>
        <taxon>Embryophyta</taxon>
        <taxon>Tracheophyta</taxon>
        <taxon>Spermatophyta</taxon>
        <taxon>Magnoliopsida</taxon>
        <taxon>eudicotyledons</taxon>
        <taxon>Gunneridae</taxon>
        <taxon>Pentapetalae</taxon>
        <taxon>asterids</taxon>
        <taxon>lamiids</taxon>
        <taxon>Lamiales</taxon>
        <taxon>Oleaceae</taxon>
        <taxon>Forsythieae</taxon>
        <taxon>Forsythia</taxon>
    </lineage>
</organism>
<dbReference type="Gene3D" id="3.20.110.10">
    <property type="entry name" value="Glycoside hydrolase 38, N terminal domain"/>
    <property type="match status" value="1"/>
</dbReference>
<dbReference type="EMBL" id="JBFOLJ010000063">
    <property type="protein sequence ID" value="KAL2456484.1"/>
    <property type="molecule type" value="Genomic_DNA"/>
</dbReference>
<dbReference type="Pfam" id="PF09261">
    <property type="entry name" value="Alpha-mann_mid"/>
    <property type="match status" value="1"/>
</dbReference>
<dbReference type="FunFam" id="1.20.1270.50:FF:000003">
    <property type="entry name" value="Alpha-mannosidase"/>
    <property type="match status" value="1"/>
</dbReference>
<feature type="chain" id="PRO_5044839686" description="alpha-mannosidase" evidence="11">
    <location>
        <begin position="27"/>
        <end position="530"/>
    </location>
</feature>
<keyword evidence="8" id="KW-1015">Disulfide bond</keyword>
<dbReference type="Pfam" id="PF01074">
    <property type="entry name" value="Glyco_hydro_38N"/>
    <property type="match status" value="1"/>
</dbReference>
<protein>
    <recommendedName>
        <fullName evidence="4">alpha-mannosidase</fullName>
        <ecNumber evidence="4">3.2.1.24</ecNumber>
    </recommendedName>
</protein>
<dbReference type="Proteomes" id="UP001604277">
    <property type="component" value="Unassembled WGS sequence"/>
</dbReference>
<gene>
    <name evidence="13" type="ORF">Fot_56838</name>
</gene>
<dbReference type="InterPro" id="IPR015341">
    <property type="entry name" value="Glyco_hydro_38_cen"/>
</dbReference>
<feature type="domain" description="Glycoside hydrolase family 38 central" evidence="12">
    <location>
        <begin position="359"/>
        <end position="433"/>
    </location>
</feature>
<dbReference type="EC" id="3.2.1.24" evidence="4"/>
<name>A0ABD1NXY8_9LAMI</name>
<dbReference type="InterPro" id="IPR000602">
    <property type="entry name" value="Glyco_hydro_38_N"/>
</dbReference>
<dbReference type="PANTHER" id="PTHR11607:SF60">
    <property type="entry name" value="ALPHA-MANNOSIDASE"/>
    <property type="match status" value="1"/>
</dbReference>
<keyword evidence="5" id="KW-0479">Metal-binding</keyword>
<dbReference type="InterPro" id="IPR011013">
    <property type="entry name" value="Gal_mutarotase_sf_dom"/>
</dbReference>
<dbReference type="SMART" id="SM00872">
    <property type="entry name" value="Alpha-mann_mid"/>
    <property type="match status" value="1"/>
</dbReference>
<keyword evidence="14" id="KW-1185">Reference proteome</keyword>
<feature type="signal peptide" evidence="11">
    <location>
        <begin position="1"/>
        <end position="26"/>
    </location>
</feature>
<sequence>MQMQIEKLIFTVAAIFAGLWLTHVEPKYIEYNTTSGIVPDKINVHLVPHSHDDVGWLKTVDQYFVGANNSIRGACVQNVLDSVIAALLDDKNRKFIYVEMAFFQRWWRQQSETLKAKVKDLVNSGQLEFINGGMCMHDEAATHYIDLIDQTTLGHRFIEHEFGQKPRVGWQIDPFGHSAVQAYLLGAELGFDSLFFARIDYQDRAKRKDKKALEVIWRGSRSLSSSSQLFTGIFPIHYEPPDGFTFEINDVSPPIQDDDLLFDYNVEQRVNDFVAAALQQANVTRTNHIMWTMGTDFRYQYAVSWFRQMDKFIHYVNMDGRVNALYSTPSIYTDAKHAANEQWPLKTGDFFPYADRENAYWTGYFTSRPTLKGYVREMSGYFLAARQLEFFKGRNSSGPSTDALADALAIAQHHDAVSGTERQHVASDYALRLSIGYREAEKVVASSLALLTGLRLNATYEDSVPEFQQCPLLNISYCPPSEANLTDEKSLIIIAYNPLGWKRKEIIRIPVSTLTYSLNRVNISYITNRS</sequence>
<dbReference type="SUPFAM" id="SSF74650">
    <property type="entry name" value="Galactose mutarotase-like"/>
    <property type="match status" value="1"/>
</dbReference>
<proteinExistence type="inferred from homology"/>
<keyword evidence="6 13" id="KW-0378">Hydrolase</keyword>
<keyword evidence="7" id="KW-0862">Zinc</keyword>
<dbReference type="FunFam" id="1.20.1270.50:FF:000002">
    <property type="entry name" value="Alpha-mannosidase"/>
    <property type="match status" value="1"/>
</dbReference>
<dbReference type="InterPro" id="IPR011330">
    <property type="entry name" value="Glyco_hydro/deAcase_b/a-brl"/>
</dbReference>
<dbReference type="InterPro" id="IPR050843">
    <property type="entry name" value="Glycosyl_Hydrlase_38"/>
</dbReference>
<evidence type="ECO:0000259" key="12">
    <source>
        <dbReference type="SMART" id="SM00872"/>
    </source>
</evidence>
<evidence type="ECO:0000256" key="4">
    <source>
        <dbReference type="ARBA" id="ARBA00012752"/>
    </source>
</evidence>
<comment type="catalytic activity">
    <reaction evidence="1">
        <text>Hydrolysis of terminal, non-reducing alpha-D-mannose residues in alpha-D-mannosides.</text>
        <dbReference type="EC" id="3.2.1.24"/>
    </reaction>
</comment>
<accession>A0ABD1NXY8</accession>
<evidence type="ECO:0000313" key="14">
    <source>
        <dbReference type="Proteomes" id="UP001604277"/>
    </source>
</evidence>
<dbReference type="Gene3D" id="1.20.1270.50">
    <property type="entry name" value="Glycoside hydrolase family 38, central domain"/>
    <property type="match status" value="2"/>
</dbReference>
<evidence type="ECO:0000256" key="2">
    <source>
        <dbReference type="ARBA" id="ARBA00001947"/>
    </source>
</evidence>
<evidence type="ECO:0000256" key="5">
    <source>
        <dbReference type="ARBA" id="ARBA00022723"/>
    </source>
</evidence>
<evidence type="ECO:0000256" key="3">
    <source>
        <dbReference type="ARBA" id="ARBA00009792"/>
    </source>
</evidence>
<dbReference type="SUPFAM" id="SSF88713">
    <property type="entry name" value="Glycoside hydrolase/deacetylase"/>
    <property type="match status" value="1"/>
</dbReference>
<comment type="similarity">
    <text evidence="3">Belongs to the glycosyl hydrolase 38 family.</text>
</comment>
<comment type="caution">
    <text evidence="13">The sequence shown here is derived from an EMBL/GenBank/DDBJ whole genome shotgun (WGS) entry which is preliminary data.</text>
</comment>
<dbReference type="AlphaFoldDB" id="A0ABD1NXY8"/>